<dbReference type="AlphaFoldDB" id="A0A0F9NRR1"/>
<sequence length="63" mass="7495">MNKTRTYWESLPDVKPVRAIDAGIVEQPGFGIQIGWNRPAILWQPFIILWLWNLRLQIGWVYE</sequence>
<accession>A0A0F9NRR1</accession>
<reference evidence="1" key="1">
    <citation type="journal article" date="2015" name="Nature">
        <title>Complex archaea that bridge the gap between prokaryotes and eukaryotes.</title>
        <authorList>
            <person name="Spang A."/>
            <person name="Saw J.H."/>
            <person name="Jorgensen S.L."/>
            <person name="Zaremba-Niedzwiedzka K."/>
            <person name="Martijn J."/>
            <person name="Lind A.E."/>
            <person name="van Eijk R."/>
            <person name="Schleper C."/>
            <person name="Guy L."/>
            <person name="Ettema T.J."/>
        </authorList>
    </citation>
    <scope>NUCLEOTIDE SEQUENCE</scope>
</reference>
<protein>
    <submittedName>
        <fullName evidence="1">Uncharacterized protein</fullName>
    </submittedName>
</protein>
<comment type="caution">
    <text evidence="1">The sequence shown here is derived from an EMBL/GenBank/DDBJ whole genome shotgun (WGS) entry which is preliminary data.</text>
</comment>
<organism evidence="1">
    <name type="scientific">marine sediment metagenome</name>
    <dbReference type="NCBI Taxonomy" id="412755"/>
    <lineage>
        <taxon>unclassified sequences</taxon>
        <taxon>metagenomes</taxon>
        <taxon>ecological metagenomes</taxon>
    </lineage>
</organism>
<dbReference type="EMBL" id="LAZR01003787">
    <property type="protein sequence ID" value="KKN14757.1"/>
    <property type="molecule type" value="Genomic_DNA"/>
</dbReference>
<name>A0A0F9NRR1_9ZZZZ</name>
<proteinExistence type="predicted"/>
<gene>
    <name evidence="1" type="ORF">LCGC14_0993100</name>
</gene>
<evidence type="ECO:0000313" key="1">
    <source>
        <dbReference type="EMBL" id="KKN14757.1"/>
    </source>
</evidence>